<proteinExistence type="predicted"/>
<name>A0ABY1CHM7_9FIRM</name>
<keyword evidence="2" id="KW-1185">Reference proteome</keyword>
<accession>A0ABY1CHM7</accession>
<sequence>MLFFLELMQVAKVCTSGLEYTIEEFIDSLTRSIAEEDNELLERMEAYEYYQKYQLFAFRIRD</sequence>
<dbReference type="Proteomes" id="UP000198970">
    <property type="component" value="Chromosome I"/>
</dbReference>
<organism evidence="1 2">
    <name type="scientific">Lacrimispora sphenoides JCM 1415</name>
    <dbReference type="NCBI Taxonomy" id="1297793"/>
    <lineage>
        <taxon>Bacteria</taxon>
        <taxon>Bacillati</taxon>
        <taxon>Bacillota</taxon>
        <taxon>Clostridia</taxon>
        <taxon>Lachnospirales</taxon>
        <taxon>Lachnospiraceae</taxon>
        <taxon>Lacrimispora</taxon>
    </lineage>
</organism>
<reference evidence="1 2" key="1">
    <citation type="submission" date="2016-10" db="EMBL/GenBank/DDBJ databases">
        <authorList>
            <person name="Varghese N."/>
            <person name="Submissions S."/>
        </authorList>
    </citation>
    <scope>NUCLEOTIDE SEQUENCE [LARGE SCALE GENOMIC DNA]</scope>
    <source>
        <strain evidence="1 2">ATCC 19403</strain>
    </source>
</reference>
<dbReference type="EMBL" id="LT630003">
    <property type="protein sequence ID" value="SEU04168.1"/>
    <property type="molecule type" value="Genomic_DNA"/>
</dbReference>
<protein>
    <submittedName>
        <fullName evidence="1">Uncharacterized protein</fullName>
    </submittedName>
</protein>
<evidence type="ECO:0000313" key="2">
    <source>
        <dbReference type="Proteomes" id="UP000198970"/>
    </source>
</evidence>
<evidence type="ECO:0000313" key="1">
    <source>
        <dbReference type="EMBL" id="SEU04168.1"/>
    </source>
</evidence>
<gene>
    <name evidence="1" type="ORF">SAMN02745906_4273</name>
</gene>